<gene>
    <name evidence="1" type="ORF">DFR74_116160</name>
</gene>
<evidence type="ECO:0000313" key="2">
    <source>
        <dbReference type="Proteomes" id="UP000252586"/>
    </source>
</evidence>
<name>A0A366D4Z7_9NOCA</name>
<dbReference type="AlphaFoldDB" id="A0A366D4Z7"/>
<comment type="caution">
    <text evidence="1">The sequence shown here is derived from an EMBL/GenBank/DDBJ whole genome shotgun (WGS) entry which is preliminary data.</text>
</comment>
<evidence type="ECO:0000313" key="1">
    <source>
        <dbReference type="EMBL" id="RBO84599.1"/>
    </source>
</evidence>
<organism evidence="1 2">
    <name type="scientific">Nocardia puris</name>
    <dbReference type="NCBI Taxonomy" id="208602"/>
    <lineage>
        <taxon>Bacteria</taxon>
        <taxon>Bacillati</taxon>
        <taxon>Actinomycetota</taxon>
        <taxon>Actinomycetes</taxon>
        <taxon>Mycobacteriales</taxon>
        <taxon>Nocardiaceae</taxon>
        <taxon>Nocardia</taxon>
    </lineage>
</organism>
<reference evidence="1 2" key="1">
    <citation type="submission" date="2018-06" db="EMBL/GenBank/DDBJ databases">
        <title>Genomic Encyclopedia of Type Strains, Phase IV (KMG-IV): sequencing the most valuable type-strain genomes for metagenomic binning, comparative biology and taxonomic classification.</title>
        <authorList>
            <person name="Goeker M."/>
        </authorList>
    </citation>
    <scope>NUCLEOTIDE SEQUENCE [LARGE SCALE GENOMIC DNA]</scope>
    <source>
        <strain evidence="1 2">DSM 44599</strain>
    </source>
</reference>
<dbReference type="Proteomes" id="UP000252586">
    <property type="component" value="Unassembled WGS sequence"/>
</dbReference>
<keyword evidence="2" id="KW-1185">Reference proteome</keyword>
<dbReference type="RefSeq" id="WP_170160823.1">
    <property type="nucleotide sequence ID" value="NZ_CP107943.1"/>
</dbReference>
<proteinExistence type="predicted"/>
<sequence>MSEPLRMTQEHRELFWRRCGWRPELPEAQRRRIEQRWDDESIDLAEHFGW</sequence>
<protein>
    <submittedName>
        <fullName evidence="1">Uncharacterized protein</fullName>
    </submittedName>
</protein>
<dbReference type="EMBL" id="QNRE01000016">
    <property type="protein sequence ID" value="RBO84599.1"/>
    <property type="molecule type" value="Genomic_DNA"/>
</dbReference>
<accession>A0A366D4Z7</accession>